<dbReference type="InterPro" id="IPR054472">
    <property type="entry name" value="WHD"/>
</dbReference>
<dbReference type="InterPro" id="IPR050221">
    <property type="entry name" value="26S_Proteasome_ATPase"/>
</dbReference>
<evidence type="ECO:0000256" key="3">
    <source>
        <dbReference type="ARBA" id="ARBA00022840"/>
    </source>
</evidence>
<protein>
    <submittedName>
        <fullName evidence="5">ATP-binding protein</fullName>
    </submittedName>
</protein>
<dbReference type="GO" id="GO:0005524">
    <property type="term" value="F:ATP binding"/>
    <property type="evidence" value="ECO:0007669"/>
    <property type="project" value="UniProtKB-KW"/>
</dbReference>
<dbReference type="RefSeq" id="WP_136694100.1">
    <property type="nucleotide sequence ID" value="NZ_SSHH01000003.1"/>
</dbReference>
<dbReference type="InterPro" id="IPR003959">
    <property type="entry name" value="ATPase_AAA_core"/>
</dbReference>
<feature type="domain" description="AAA+ ATPase" evidence="4">
    <location>
        <begin position="456"/>
        <end position="588"/>
    </location>
</feature>
<evidence type="ECO:0000256" key="1">
    <source>
        <dbReference type="ARBA" id="ARBA00006914"/>
    </source>
</evidence>
<dbReference type="GO" id="GO:0016887">
    <property type="term" value="F:ATP hydrolysis activity"/>
    <property type="evidence" value="ECO:0007669"/>
    <property type="project" value="InterPro"/>
</dbReference>
<keyword evidence="3 5" id="KW-0067">ATP-binding</keyword>
<evidence type="ECO:0000313" key="6">
    <source>
        <dbReference type="Proteomes" id="UP000309389"/>
    </source>
</evidence>
<dbReference type="SUPFAM" id="SSF52540">
    <property type="entry name" value="P-loop containing nucleoside triphosphate hydrolases"/>
    <property type="match status" value="1"/>
</dbReference>
<keyword evidence="6" id="KW-1185">Reference proteome</keyword>
<comment type="caution">
    <text evidence="5">The sequence shown here is derived from an EMBL/GenBank/DDBJ whole genome shotgun (WGS) entry which is preliminary data.</text>
</comment>
<name>A0A4T3F4I9_9SPHN</name>
<evidence type="ECO:0000259" key="4">
    <source>
        <dbReference type="SMART" id="SM00382"/>
    </source>
</evidence>
<dbReference type="Gene3D" id="3.40.50.300">
    <property type="entry name" value="P-loop containing nucleotide triphosphate hydrolases"/>
    <property type="match status" value="1"/>
</dbReference>
<dbReference type="PANTHER" id="PTHR23073">
    <property type="entry name" value="26S PROTEASOME REGULATORY SUBUNIT"/>
    <property type="match status" value="1"/>
</dbReference>
<dbReference type="Proteomes" id="UP000309389">
    <property type="component" value="Unassembled WGS sequence"/>
</dbReference>
<dbReference type="Pfam" id="PF22977">
    <property type="entry name" value="WHD"/>
    <property type="match status" value="1"/>
</dbReference>
<reference evidence="5 6" key="1">
    <citation type="submission" date="2019-04" db="EMBL/GenBank/DDBJ databases">
        <title>Altererythrobacter aquimixticola sp. nov., isolated from sediment of junction between the ocean and a freshwater spring.</title>
        <authorList>
            <person name="Yoon J.-H."/>
        </authorList>
    </citation>
    <scope>NUCLEOTIDE SEQUENCE [LARGE SCALE GENOMIC DNA]</scope>
    <source>
        <strain evidence="5 6">SSKS-13</strain>
    </source>
</reference>
<comment type="similarity">
    <text evidence="1">Belongs to the AAA ATPase family.</text>
</comment>
<sequence>MRLDTIPRIGFADPAEHLQAEFHWLEARLADHILRMRDDGRFTDDPMRGLFLSEHEVLAGLSGLPRQPEAHDPLRGIIDLRVQAGQPPPLYRVAQDFGLDVISRDALMIVVAAALDRRFQNAIGFAHNDVSRTLPTIGLLLDLLAPDDRNAALGLFSPEGLLIDNGLLRVADGQNAVPLTDRILCAGDRIVFAIAGQAGGIEPALRAACSTLDHSIEDWAADLMPLHLPQSRILVIEGRGDIGQRAYAARRAKTGGLGLIAVDFERAQSFSKDMHELGTALAREARLESCALLVEIESSESGHAEGLIERLSDLGIEAIFAVPPNLLDLRRTAAADVQRCALPEWEAPDRRGLWQRALGTRSGADPARLAWSTRLGPAAIAAVRQLPPENWEAASMATATRQLPAILELVKRAWLRDDLLVPPRVARELDELTATVKHWPKVVGEWGFGAGNPQARQCLALFSGPSGTGKTMAAGIVANEAGVALYRANLASVFDKYIGETEKHIDRLFSAAADAGVALLFDEADVLFGARTEVQDSHDRYANLSTAYLLQRVETHEGLVILSSNMPCNMDDAFARRLTCTIHFPLPSSSTRLALWEQVFPPQAQRCPDLDLAEIAAVFELSGGAIRNAALSAAYLAASQGTSIGMPHLLRAIERELEKTGRNPIPADFGSLATAR</sequence>
<gene>
    <name evidence="5" type="ORF">E5222_12390</name>
</gene>
<dbReference type="SMART" id="SM00382">
    <property type="entry name" value="AAA"/>
    <property type="match status" value="1"/>
</dbReference>
<evidence type="ECO:0000256" key="2">
    <source>
        <dbReference type="ARBA" id="ARBA00022741"/>
    </source>
</evidence>
<evidence type="ECO:0000313" key="5">
    <source>
        <dbReference type="EMBL" id="TIX49623.1"/>
    </source>
</evidence>
<dbReference type="EMBL" id="SSHH01000003">
    <property type="protein sequence ID" value="TIX49623.1"/>
    <property type="molecule type" value="Genomic_DNA"/>
</dbReference>
<organism evidence="5 6">
    <name type="scientific">Alteraurantiacibacter aquimixticola</name>
    <dbReference type="NCBI Taxonomy" id="2489173"/>
    <lineage>
        <taxon>Bacteria</taxon>
        <taxon>Pseudomonadati</taxon>
        <taxon>Pseudomonadota</taxon>
        <taxon>Alphaproteobacteria</taxon>
        <taxon>Sphingomonadales</taxon>
        <taxon>Erythrobacteraceae</taxon>
        <taxon>Alteraurantiacibacter</taxon>
    </lineage>
</organism>
<dbReference type="AlphaFoldDB" id="A0A4T3F4I9"/>
<dbReference type="InterPro" id="IPR027417">
    <property type="entry name" value="P-loop_NTPase"/>
</dbReference>
<dbReference type="Pfam" id="PF00004">
    <property type="entry name" value="AAA"/>
    <property type="match status" value="1"/>
</dbReference>
<proteinExistence type="inferred from homology"/>
<dbReference type="CDD" id="cd19481">
    <property type="entry name" value="RecA-like_protease"/>
    <property type="match status" value="1"/>
</dbReference>
<dbReference type="InterPro" id="IPR003593">
    <property type="entry name" value="AAA+_ATPase"/>
</dbReference>
<keyword evidence="2" id="KW-0547">Nucleotide-binding</keyword>
<dbReference type="OrthoDB" id="7438987at2"/>
<accession>A0A4T3F4I9</accession>